<dbReference type="Proteomes" id="UP001139366">
    <property type="component" value="Unassembled WGS sequence"/>
</dbReference>
<evidence type="ECO:0000313" key="3">
    <source>
        <dbReference type="Proteomes" id="UP001139366"/>
    </source>
</evidence>
<reference evidence="2 3" key="1">
    <citation type="journal article" date="2023" name="Antonie Van Leeuwenhoek">
        <title>Flavobacterium potami sp. nov., a multi-metal resistance genes harbouring bacterium isolated from shallow river silt.</title>
        <authorList>
            <person name="Li S."/>
            <person name="Mao S."/>
            <person name="Mu W."/>
            <person name="Guo B."/>
            <person name="Li C."/>
            <person name="Zhu Q."/>
            <person name="Hou X."/>
            <person name="Zhao Y."/>
            <person name="Wei S."/>
            <person name="Liu H."/>
            <person name="Liu A."/>
        </authorList>
    </citation>
    <scope>NUCLEOTIDE SEQUENCE [LARGE SCALE GENOMIC DNA]</scope>
    <source>
        <strain evidence="2 3">17A</strain>
    </source>
</reference>
<name>A0A9X1HBM6_9FLAO</name>
<sequence>MDLVEKKIRFSPIGYTKYLKGLKKSHSMFREGEILESLAIKSWQIAPGNTTISPKAFFLEGQLERITGTAYTNDPVKEMHGGFMIQHAETRAYQLKNIWMINGFIYKGLHNFRLHPTFQISKKMNYFPRVVMDAEIDNAALYSTSEGNQYFGLWLTDDCANYTLAAAEGTPVTSNIIPYSHMPEYESFLGMNPFRTNSAYLKNAIFFDDNWGNNENKHLRFAANRNKLLTRFPSNPHPGVFILRRNSGISRVMLNEIEIAEKLRDQYGFKIVDVTQNSASEILAACAGAKILAGIEGSHLFHGLMMLEPNASVLIFQPPTRFSAVIKNTTDMEGIHYSFVVGIQKEENFYIDFEEVKRTLELIPS</sequence>
<feature type="domain" description="Glycosyltransferase 61 catalytic" evidence="1">
    <location>
        <begin position="179"/>
        <end position="310"/>
    </location>
</feature>
<evidence type="ECO:0000259" key="1">
    <source>
        <dbReference type="Pfam" id="PF04577"/>
    </source>
</evidence>
<protein>
    <submittedName>
        <fullName evidence="2">Glycosyltransferase family 61 protein</fullName>
    </submittedName>
</protein>
<dbReference type="RefSeq" id="WP_223707687.1">
    <property type="nucleotide sequence ID" value="NZ_JAINUY010000005.1"/>
</dbReference>
<evidence type="ECO:0000313" key="2">
    <source>
        <dbReference type="EMBL" id="MBZ4036344.1"/>
    </source>
</evidence>
<dbReference type="AlphaFoldDB" id="A0A9X1HBM6"/>
<keyword evidence="3" id="KW-1185">Reference proteome</keyword>
<dbReference type="GO" id="GO:0016757">
    <property type="term" value="F:glycosyltransferase activity"/>
    <property type="evidence" value="ECO:0007669"/>
    <property type="project" value="InterPro"/>
</dbReference>
<accession>A0A9X1HBM6</accession>
<comment type="caution">
    <text evidence="2">The sequence shown here is derived from an EMBL/GenBank/DDBJ whole genome shotgun (WGS) entry which is preliminary data.</text>
</comment>
<proteinExistence type="predicted"/>
<dbReference type="Pfam" id="PF04577">
    <property type="entry name" value="Glyco_transf_61"/>
    <property type="match status" value="1"/>
</dbReference>
<organism evidence="2 3">
    <name type="scientific">Flavobacterium potami</name>
    <dbReference type="NCBI Taxonomy" id="2872310"/>
    <lineage>
        <taxon>Bacteria</taxon>
        <taxon>Pseudomonadati</taxon>
        <taxon>Bacteroidota</taxon>
        <taxon>Flavobacteriia</taxon>
        <taxon>Flavobacteriales</taxon>
        <taxon>Flavobacteriaceae</taxon>
        <taxon>Flavobacterium</taxon>
    </lineage>
</organism>
<gene>
    <name evidence="2" type="ORF">K6T82_16340</name>
</gene>
<dbReference type="InterPro" id="IPR049625">
    <property type="entry name" value="Glyco_transf_61_cat"/>
</dbReference>
<dbReference type="EMBL" id="JAINUY010000005">
    <property type="protein sequence ID" value="MBZ4036344.1"/>
    <property type="molecule type" value="Genomic_DNA"/>
</dbReference>